<keyword evidence="2" id="KW-1185">Reference proteome</keyword>
<evidence type="ECO:0000313" key="2">
    <source>
        <dbReference type="Proteomes" id="UP001501581"/>
    </source>
</evidence>
<dbReference type="Proteomes" id="UP001501581">
    <property type="component" value="Unassembled WGS sequence"/>
</dbReference>
<dbReference type="InterPro" id="IPR021831">
    <property type="entry name" value="ParD-like"/>
</dbReference>
<accession>A0ABP4E8B5</accession>
<gene>
    <name evidence="1" type="ORF">GCM10009668_04510</name>
</gene>
<comment type="caution">
    <text evidence="1">The sequence shown here is derived from an EMBL/GenBank/DDBJ whole genome shotgun (WGS) entry which is preliminary data.</text>
</comment>
<dbReference type="EMBL" id="BAAALG010000002">
    <property type="protein sequence ID" value="GAA1092569.1"/>
    <property type="molecule type" value="Genomic_DNA"/>
</dbReference>
<evidence type="ECO:0000313" key="1">
    <source>
        <dbReference type="EMBL" id="GAA1092569.1"/>
    </source>
</evidence>
<proteinExistence type="predicted"/>
<dbReference type="RefSeq" id="WP_343990917.1">
    <property type="nucleotide sequence ID" value="NZ_BAAALG010000002.1"/>
</dbReference>
<organism evidence="1 2">
    <name type="scientific">Nocardioides dubius</name>
    <dbReference type="NCBI Taxonomy" id="317019"/>
    <lineage>
        <taxon>Bacteria</taxon>
        <taxon>Bacillati</taxon>
        <taxon>Actinomycetota</taxon>
        <taxon>Actinomycetes</taxon>
        <taxon>Propionibacteriales</taxon>
        <taxon>Nocardioidaceae</taxon>
        <taxon>Nocardioides</taxon>
    </lineage>
</organism>
<name>A0ABP4E8B5_9ACTN</name>
<reference evidence="2" key="1">
    <citation type="journal article" date="2019" name="Int. J. Syst. Evol. Microbiol.">
        <title>The Global Catalogue of Microorganisms (GCM) 10K type strain sequencing project: providing services to taxonomists for standard genome sequencing and annotation.</title>
        <authorList>
            <consortium name="The Broad Institute Genomics Platform"/>
            <consortium name="The Broad Institute Genome Sequencing Center for Infectious Disease"/>
            <person name="Wu L."/>
            <person name="Ma J."/>
        </authorList>
    </citation>
    <scope>NUCLEOTIDE SEQUENCE [LARGE SCALE GENOMIC DNA]</scope>
    <source>
        <strain evidence="2">JCM 13008</strain>
    </source>
</reference>
<protein>
    <submittedName>
        <fullName evidence="1">ParD-like family protein</fullName>
    </submittedName>
</protein>
<sequence length="121" mass="13168">MSSPTMPTRFDASLFEAAKVAGGRSHRSAAQQLAHWARLGQELEASGAISTRDVERALAGQIGYDELGERDQAAVRTAWSEEMDTRIDNLDLRAIFAEQGRMSHAVADPDGTVRRVPNASE</sequence>
<dbReference type="Pfam" id="PF11903">
    <property type="entry name" value="ParD_like"/>
    <property type="match status" value="1"/>
</dbReference>